<sequence>MVDIRRPTPMGNLNLPTVGDFTISYEFADGSMFPDGAELYILIGRAGGIQTRWDFVIDSATASLKVESEEVLSIKPEEPFWLMLGDSTSTPTTELEILTGRVKKVNANG</sequence>
<gene>
    <name evidence="2" type="ORF">DW322_08910</name>
</gene>
<dbReference type="Pfam" id="PF23926">
    <property type="entry name" value="LtfC"/>
    <property type="match status" value="1"/>
</dbReference>
<name>A0A6P2CCQ7_9NOCA</name>
<dbReference type="Proteomes" id="UP000471120">
    <property type="component" value="Unassembled WGS sequence"/>
</dbReference>
<evidence type="ECO:0000313" key="3">
    <source>
        <dbReference type="Proteomes" id="UP000471120"/>
    </source>
</evidence>
<accession>A0A6P2CCQ7</accession>
<dbReference type="RefSeq" id="WP_147915150.1">
    <property type="nucleotide sequence ID" value="NZ_QRCM01000001.1"/>
</dbReference>
<dbReference type="InterPro" id="IPR055688">
    <property type="entry name" value="LtfC/p132/Gp6_b-sand"/>
</dbReference>
<reference evidence="2 3" key="1">
    <citation type="submission" date="2018-07" db="EMBL/GenBank/DDBJ databases">
        <title>Genome sequence of Rhodococcus rhodnii ATCC 35071 from Rhodnius prolixus.</title>
        <authorList>
            <person name="Patel V."/>
            <person name="Vogel K.J."/>
        </authorList>
    </citation>
    <scope>NUCLEOTIDE SEQUENCE [LARGE SCALE GENOMIC DNA]</scope>
    <source>
        <strain evidence="2 3">ATCC 35071</strain>
    </source>
</reference>
<dbReference type="EMBL" id="QRCM01000001">
    <property type="protein sequence ID" value="TXG90323.1"/>
    <property type="molecule type" value="Genomic_DNA"/>
</dbReference>
<dbReference type="AlphaFoldDB" id="A0A6P2CCQ7"/>
<feature type="domain" description="LtfC/p132/Gp6 beta-sandwich" evidence="1">
    <location>
        <begin position="9"/>
        <end position="104"/>
    </location>
</feature>
<proteinExistence type="predicted"/>
<evidence type="ECO:0000259" key="1">
    <source>
        <dbReference type="Pfam" id="PF23926"/>
    </source>
</evidence>
<organism evidence="2 3">
    <name type="scientific">Rhodococcus rhodnii</name>
    <dbReference type="NCBI Taxonomy" id="38312"/>
    <lineage>
        <taxon>Bacteria</taxon>
        <taxon>Bacillati</taxon>
        <taxon>Actinomycetota</taxon>
        <taxon>Actinomycetes</taxon>
        <taxon>Mycobacteriales</taxon>
        <taxon>Nocardiaceae</taxon>
        <taxon>Rhodococcus</taxon>
    </lineage>
</organism>
<comment type="caution">
    <text evidence="2">The sequence shown here is derived from an EMBL/GenBank/DDBJ whole genome shotgun (WGS) entry which is preliminary data.</text>
</comment>
<protein>
    <recommendedName>
        <fullName evidence="1">LtfC/p132/Gp6 beta-sandwich domain-containing protein</fullName>
    </recommendedName>
</protein>
<evidence type="ECO:0000313" key="2">
    <source>
        <dbReference type="EMBL" id="TXG90323.1"/>
    </source>
</evidence>